<dbReference type="PANTHER" id="PTHR24198">
    <property type="entry name" value="ANKYRIN REPEAT AND PROTEIN KINASE DOMAIN-CONTAINING PROTEIN"/>
    <property type="match status" value="1"/>
</dbReference>
<feature type="repeat" description="ANK" evidence="11">
    <location>
        <begin position="838"/>
        <end position="870"/>
    </location>
</feature>
<dbReference type="InterPro" id="IPR036770">
    <property type="entry name" value="Ankyrin_rpt-contain_sf"/>
</dbReference>
<dbReference type="Gene3D" id="1.25.40.20">
    <property type="entry name" value="Ankyrin repeat-containing domain"/>
    <property type="match status" value="6"/>
</dbReference>
<dbReference type="OrthoDB" id="2306477at2759"/>
<accession>A0A3S3Q2B8</accession>
<evidence type="ECO:0000256" key="2">
    <source>
        <dbReference type="ARBA" id="ARBA00022483"/>
    </source>
</evidence>
<dbReference type="EMBL" id="NCKU01001267">
    <property type="protein sequence ID" value="RWS12587.1"/>
    <property type="molecule type" value="Genomic_DNA"/>
</dbReference>
<keyword evidence="8" id="KW-0638">Presynaptic neurotoxin</keyword>
<feature type="repeat" description="ANK" evidence="11">
    <location>
        <begin position="324"/>
        <end position="360"/>
    </location>
</feature>
<dbReference type="InterPro" id="IPR011333">
    <property type="entry name" value="SKP1/BTB/POZ_sf"/>
</dbReference>
<sequence length="1137" mass="126266">MASNQREEVEKLKKHLSLLREEYVKLQSKHSDVERRYNVLIATHGNVDEDTFVSRLLKTIANLFDKELYSDLNIFLQRSTIKAHKFILAARSSDWGVNLAEVDTIDWTDIPHNIGFSLLKWVYTDCITLNDEGEQFILDLMTVAKRFHLNSLVDKCEKSLMSFVNVSNCVKFYQTADEIGALNLRNHCSELISAHWDDFTSEDFAHMSAPLLFNMFKAKTEYPLHTAIRVKREDVVFLFLIEYDSQLSIKLNEADRHGDVPLDMALRTKQESIAKSMVANRANVNIIDDKGRTLLHKAILRKDSFSANFLINEKASVDIATTEGKETPLHLLCSQHYDEEMIEVARNLLKHGADPNLQDAKGNTCVHLAILSKNERIFRMLLEHRTISLEIRNGDGLSPLALALQCLSESETFARLLVEKGTSVDSSNPFTGDTLLHLAAKEDNEVAGIFLTSHGAKVNSTNNRGETPLHIAAARGLNKFVASLLEHGANCNSTTSPPSFNERNDDEHIYNQTPLHVAVAAQKEEVIRTIVTFKHSNARDLASSIVLPNLNIKNSQEKTPLCLAIEMGLHSIAQLLIDEGANVNVVDTKSYTLLHRAIMNNDSRGALFLLNHGADINMQTPLNETPLQLAIKHQLESVVMDLCAKGVDVNSVDTNGNCALWSALEAENEDIASILVQYDCDTNFWSEGPGGCWQTLLHRALDENNEFIACFLIRSGCDVNAVRKPSPDGKGEEEAYDKQTPLHMACGWGLEHVVQTLLEHRANVNLQDAEGKTPLHVAIINQHPVIISLLLSHPSLKLDIRDKYGSTPFATAMSIKNNKAAQAILDRDPTAAEKFDGKGRNFLHIAIQKGDIESVLFLLSIHVNIHSKVQDASQLSPLHLAVESGSEMIVRNLLLAGANINELTVQKQTALHIAAEHDHHTICSILLENGINYDAVDVNLNNALHIACQKGNLAACKVLLSESNIKAEAINLRGQNPLHLLAQHGKENAAAIFDLFITSMPEYPINKPDAEGNTPLFLAYRNGNANLCKKLVQANACLGTCNRNGVNIFNCQVASKNLLYRLLDFLPQESPWADGDQCLECGLKFGLTTRKHHCRHCGRIVCARCSNKEIPILKFNVTKPARVCGVCFDVLSSGFNI</sequence>
<proteinExistence type="predicted"/>
<keyword evidence="8" id="KW-0528">Neurotoxin</keyword>
<keyword evidence="4" id="KW-0479">Metal-binding</keyword>
<dbReference type="Pfam" id="PF00651">
    <property type="entry name" value="BTB"/>
    <property type="match status" value="1"/>
</dbReference>
<dbReference type="Pfam" id="PF01363">
    <property type="entry name" value="FYVE"/>
    <property type="match status" value="1"/>
</dbReference>
<dbReference type="CDD" id="cd18303">
    <property type="entry name" value="BTB_POZ_Rank-5"/>
    <property type="match status" value="1"/>
</dbReference>
<evidence type="ECO:0000256" key="3">
    <source>
        <dbReference type="ARBA" id="ARBA00022537"/>
    </source>
</evidence>
<evidence type="ECO:0000256" key="10">
    <source>
        <dbReference type="ARBA" id="ARBA00023298"/>
    </source>
</evidence>
<feature type="repeat" description="ANK" evidence="11">
    <location>
        <begin position="770"/>
        <end position="793"/>
    </location>
</feature>
<feature type="repeat" description="ANK" evidence="11">
    <location>
        <begin position="464"/>
        <end position="496"/>
    </location>
</feature>
<dbReference type="InterPro" id="IPR002110">
    <property type="entry name" value="Ankyrin_rpt"/>
</dbReference>
<evidence type="ECO:0000313" key="16">
    <source>
        <dbReference type="EMBL" id="RWS12587.1"/>
    </source>
</evidence>
<keyword evidence="10" id="KW-1053">Target membrane</keyword>
<dbReference type="GO" id="GO:0044231">
    <property type="term" value="C:host cell presynaptic membrane"/>
    <property type="evidence" value="ECO:0007669"/>
    <property type="project" value="UniProtKB-KW"/>
</dbReference>
<feature type="repeat" description="ANK" evidence="11">
    <location>
        <begin position="737"/>
        <end position="769"/>
    </location>
</feature>
<feature type="repeat" description="ANK" evidence="11">
    <location>
        <begin position="431"/>
        <end position="463"/>
    </location>
</feature>
<keyword evidence="3" id="KW-1052">Target cell membrane</keyword>
<protein>
    <submittedName>
        <fullName evidence="16">Rabankyrin-5-like protein</fullName>
    </submittedName>
</protein>
<evidence type="ECO:0000256" key="1">
    <source>
        <dbReference type="ARBA" id="ARBA00004175"/>
    </source>
</evidence>
<evidence type="ECO:0000256" key="5">
    <source>
        <dbReference type="ARBA" id="ARBA00022737"/>
    </source>
</evidence>
<feature type="repeat" description="ANK" evidence="11">
    <location>
        <begin position="257"/>
        <end position="289"/>
    </location>
</feature>
<dbReference type="GO" id="GO:0008270">
    <property type="term" value="F:zinc ion binding"/>
    <property type="evidence" value="ECO:0007669"/>
    <property type="project" value="UniProtKB-KW"/>
</dbReference>
<dbReference type="Pfam" id="PF00023">
    <property type="entry name" value="Ank"/>
    <property type="match status" value="2"/>
</dbReference>
<gene>
    <name evidence="16" type="ORF">B4U79_04980</name>
</gene>
<feature type="domain" description="BTB" evidence="14">
    <location>
        <begin position="70"/>
        <end position="131"/>
    </location>
</feature>
<dbReference type="InterPro" id="IPR011011">
    <property type="entry name" value="Znf_FYVE_PHD"/>
</dbReference>
<feature type="repeat" description="ANK" evidence="11">
    <location>
        <begin position="1011"/>
        <end position="1043"/>
    </location>
</feature>
<dbReference type="PROSITE" id="PS50097">
    <property type="entry name" value="BTB"/>
    <property type="match status" value="1"/>
</dbReference>
<dbReference type="STRING" id="1965070.A0A3S3Q2B8"/>
<keyword evidence="5" id="KW-0677">Repeat</keyword>
<evidence type="ECO:0000256" key="8">
    <source>
        <dbReference type="ARBA" id="ARBA00023028"/>
    </source>
</evidence>
<keyword evidence="2" id="KW-0268">Exocytosis</keyword>
<feature type="repeat" description="ANK" evidence="11">
    <location>
        <begin position="906"/>
        <end position="938"/>
    </location>
</feature>
<dbReference type="InterPro" id="IPR049763">
    <property type="entry name" value="ANKFY1_BACK"/>
</dbReference>
<dbReference type="InterPro" id="IPR000210">
    <property type="entry name" value="BTB/POZ_dom"/>
</dbReference>
<reference evidence="16 17" key="1">
    <citation type="journal article" date="2018" name="Gigascience">
        <title>Genomes of trombidid mites reveal novel predicted allergens and laterally-transferred genes associated with secondary metabolism.</title>
        <authorList>
            <person name="Dong X."/>
            <person name="Chaisiri K."/>
            <person name="Xia D."/>
            <person name="Armstrong S.D."/>
            <person name="Fang Y."/>
            <person name="Donnelly M.J."/>
            <person name="Kadowaki T."/>
            <person name="McGarry J.W."/>
            <person name="Darby A.C."/>
            <person name="Makepeace B.L."/>
        </authorList>
    </citation>
    <scope>NUCLEOTIDE SEQUENCE [LARGE SCALE GENOMIC DNA]</scope>
    <source>
        <strain evidence="16">UoL-WK</strain>
    </source>
</reference>
<dbReference type="SUPFAM" id="SSF48403">
    <property type="entry name" value="Ankyrin repeat"/>
    <property type="match status" value="3"/>
</dbReference>
<dbReference type="Proteomes" id="UP000285301">
    <property type="component" value="Unassembled WGS sequence"/>
</dbReference>
<name>A0A3S3Q2B8_9ACAR</name>
<evidence type="ECO:0000256" key="4">
    <source>
        <dbReference type="ARBA" id="ARBA00022723"/>
    </source>
</evidence>
<dbReference type="Pfam" id="PF12796">
    <property type="entry name" value="Ank_2"/>
    <property type="match status" value="5"/>
</dbReference>
<feature type="domain" description="FYVE-type" evidence="15">
    <location>
        <begin position="1072"/>
        <end position="1132"/>
    </location>
</feature>
<feature type="repeat" description="ANK" evidence="11">
    <location>
        <begin position="395"/>
        <end position="429"/>
    </location>
</feature>
<comment type="subcellular location">
    <subcellularLocation>
        <location evidence="1">Target cell membrane</location>
    </subcellularLocation>
</comment>
<dbReference type="InterPro" id="IPR049764">
    <property type="entry name" value="ANFY1_FYVE"/>
</dbReference>
<dbReference type="PROSITE" id="PS50178">
    <property type="entry name" value="ZF_FYVE"/>
    <property type="match status" value="1"/>
</dbReference>
<feature type="repeat" description="ANK" evidence="11">
    <location>
        <begin position="873"/>
        <end position="905"/>
    </location>
</feature>
<organism evidence="16 17">
    <name type="scientific">Dinothrombium tinctorium</name>
    <dbReference type="NCBI Taxonomy" id="1965070"/>
    <lineage>
        <taxon>Eukaryota</taxon>
        <taxon>Metazoa</taxon>
        <taxon>Ecdysozoa</taxon>
        <taxon>Arthropoda</taxon>
        <taxon>Chelicerata</taxon>
        <taxon>Arachnida</taxon>
        <taxon>Acari</taxon>
        <taxon>Acariformes</taxon>
        <taxon>Trombidiformes</taxon>
        <taxon>Prostigmata</taxon>
        <taxon>Anystina</taxon>
        <taxon>Parasitengona</taxon>
        <taxon>Trombidioidea</taxon>
        <taxon>Trombidiidae</taxon>
        <taxon>Dinothrombium</taxon>
    </lineage>
</organism>
<dbReference type="PRINTS" id="PR01415">
    <property type="entry name" value="ANKYRIN"/>
</dbReference>
<keyword evidence="10" id="KW-0472">Membrane</keyword>
<dbReference type="SMART" id="SM00248">
    <property type="entry name" value="ANK"/>
    <property type="match status" value="23"/>
</dbReference>
<dbReference type="GO" id="GO:0006887">
    <property type="term" value="P:exocytosis"/>
    <property type="evidence" value="ECO:0007669"/>
    <property type="project" value="UniProtKB-KW"/>
</dbReference>
<dbReference type="FunFam" id="3.30.40.10:FF:000104">
    <property type="entry name" value="Ankyrin repeat and FYVE domain-containing 1"/>
    <property type="match status" value="1"/>
</dbReference>
<evidence type="ECO:0000259" key="14">
    <source>
        <dbReference type="PROSITE" id="PS50097"/>
    </source>
</evidence>
<keyword evidence="17" id="KW-1185">Reference proteome</keyword>
<keyword evidence="7" id="KW-0862">Zinc</keyword>
<dbReference type="SMART" id="SM00064">
    <property type="entry name" value="FYVE"/>
    <property type="match status" value="1"/>
</dbReference>
<dbReference type="CDD" id="cd15728">
    <property type="entry name" value="FYVE_ANFY1"/>
    <property type="match status" value="1"/>
</dbReference>
<dbReference type="Gene3D" id="3.30.710.10">
    <property type="entry name" value="Potassium Channel Kv1.1, Chain A"/>
    <property type="match status" value="1"/>
</dbReference>
<evidence type="ECO:0000259" key="15">
    <source>
        <dbReference type="PROSITE" id="PS50178"/>
    </source>
</evidence>
<dbReference type="SMART" id="SM00225">
    <property type="entry name" value="BTB"/>
    <property type="match status" value="1"/>
</dbReference>
<dbReference type="InterPro" id="IPR000306">
    <property type="entry name" value="Znf_FYVE"/>
</dbReference>
<keyword evidence="8" id="KW-0800">Toxin</keyword>
<keyword evidence="6 12" id="KW-0863">Zinc-finger</keyword>
<comment type="caution">
    <text evidence="16">The sequence shown here is derived from an EMBL/GenBank/DDBJ whole genome shotgun (WGS) entry which is preliminary data.</text>
</comment>
<evidence type="ECO:0000256" key="13">
    <source>
        <dbReference type="SAM" id="Coils"/>
    </source>
</evidence>
<dbReference type="CDD" id="cd18501">
    <property type="entry name" value="BACK_ANKFY1_Rank5"/>
    <property type="match status" value="1"/>
</dbReference>
<dbReference type="Gene3D" id="3.30.40.10">
    <property type="entry name" value="Zinc/RING finger domain, C3HC4 (zinc finger)"/>
    <property type="match status" value="1"/>
</dbReference>
<feature type="coiled-coil region" evidence="13">
    <location>
        <begin position="2"/>
        <end position="36"/>
    </location>
</feature>
<dbReference type="InterPro" id="IPR017455">
    <property type="entry name" value="Znf_FYVE-rel"/>
</dbReference>
<dbReference type="GO" id="GO:0044218">
    <property type="term" value="C:other organism cell membrane"/>
    <property type="evidence" value="ECO:0007669"/>
    <property type="project" value="UniProtKB-KW"/>
</dbReference>
<evidence type="ECO:0000256" key="9">
    <source>
        <dbReference type="ARBA" id="ARBA00023043"/>
    </source>
</evidence>
<dbReference type="InterPro" id="IPR013083">
    <property type="entry name" value="Znf_RING/FYVE/PHD"/>
</dbReference>
<evidence type="ECO:0000256" key="7">
    <source>
        <dbReference type="ARBA" id="ARBA00022833"/>
    </source>
</evidence>
<evidence type="ECO:0000256" key="11">
    <source>
        <dbReference type="PROSITE-ProRule" id="PRU00023"/>
    </source>
</evidence>
<dbReference type="PANTHER" id="PTHR24198:SF191">
    <property type="entry name" value="RABANKYRIN-5-LIKE"/>
    <property type="match status" value="1"/>
</dbReference>
<evidence type="ECO:0000313" key="17">
    <source>
        <dbReference type="Proteomes" id="UP000285301"/>
    </source>
</evidence>
<dbReference type="SUPFAM" id="SSF57903">
    <property type="entry name" value="FYVE/PHD zinc finger"/>
    <property type="match status" value="1"/>
</dbReference>
<feature type="repeat" description="ANK" evidence="11">
    <location>
        <begin position="556"/>
        <end position="588"/>
    </location>
</feature>
<feature type="repeat" description="ANK" evidence="11">
    <location>
        <begin position="622"/>
        <end position="654"/>
    </location>
</feature>
<dbReference type="SUPFAM" id="SSF54695">
    <property type="entry name" value="POZ domain"/>
    <property type="match status" value="1"/>
</dbReference>
<evidence type="ECO:0000256" key="6">
    <source>
        <dbReference type="ARBA" id="ARBA00022771"/>
    </source>
</evidence>
<dbReference type="InterPro" id="IPR049765">
    <property type="entry name" value="ANFY1_BTB_POZ"/>
</dbReference>
<feature type="repeat" description="ANK" evidence="11">
    <location>
        <begin position="589"/>
        <end position="621"/>
    </location>
</feature>
<evidence type="ECO:0000256" key="12">
    <source>
        <dbReference type="PROSITE-ProRule" id="PRU00091"/>
    </source>
</evidence>
<dbReference type="PROSITE" id="PS50297">
    <property type="entry name" value="ANK_REP_REGION"/>
    <property type="match status" value="9"/>
</dbReference>
<keyword evidence="9 11" id="KW-0040">ANK repeat</keyword>
<dbReference type="AlphaFoldDB" id="A0A3S3Q2B8"/>
<keyword evidence="13" id="KW-0175">Coiled coil</keyword>
<dbReference type="PROSITE" id="PS50088">
    <property type="entry name" value="ANK_REPEAT"/>
    <property type="match status" value="14"/>
</dbReference>